<gene>
    <name evidence="2" type="ORF">PVAP13_9KG082020</name>
</gene>
<dbReference type="Proteomes" id="UP000823388">
    <property type="component" value="Chromosome 9K"/>
</dbReference>
<organism evidence="2 3">
    <name type="scientific">Panicum virgatum</name>
    <name type="common">Blackwell switchgrass</name>
    <dbReference type="NCBI Taxonomy" id="38727"/>
    <lineage>
        <taxon>Eukaryota</taxon>
        <taxon>Viridiplantae</taxon>
        <taxon>Streptophyta</taxon>
        <taxon>Embryophyta</taxon>
        <taxon>Tracheophyta</taxon>
        <taxon>Spermatophyta</taxon>
        <taxon>Magnoliopsida</taxon>
        <taxon>Liliopsida</taxon>
        <taxon>Poales</taxon>
        <taxon>Poaceae</taxon>
        <taxon>PACMAD clade</taxon>
        <taxon>Panicoideae</taxon>
        <taxon>Panicodae</taxon>
        <taxon>Paniceae</taxon>
        <taxon>Panicinae</taxon>
        <taxon>Panicum</taxon>
        <taxon>Panicum sect. Hiantes</taxon>
    </lineage>
</organism>
<evidence type="ECO:0000256" key="1">
    <source>
        <dbReference type="SAM" id="MobiDB-lite"/>
    </source>
</evidence>
<keyword evidence="3" id="KW-1185">Reference proteome</keyword>
<dbReference type="AlphaFoldDB" id="A0A8T0NES4"/>
<dbReference type="EMBL" id="CM029053">
    <property type="protein sequence ID" value="KAG2547368.1"/>
    <property type="molecule type" value="Genomic_DNA"/>
</dbReference>
<feature type="region of interest" description="Disordered" evidence="1">
    <location>
        <begin position="96"/>
        <end position="133"/>
    </location>
</feature>
<name>A0A8T0NES4_PANVG</name>
<feature type="region of interest" description="Disordered" evidence="1">
    <location>
        <begin position="51"/>
        <end position="78"/>
    </location>
</feature>
<evidence type="ECO:0000313" key="3">
    <source>
        <dbReference type="Proteomes" id="UP000823388"/>
    </source>
</evidence>
<feature type="region of interest" description="Disordered" evidence="1">
    <location>
        <begin position="1"/>
        <end position="36"/>
    </location>
</feature>
<proteinExistence type="predicted"/>
<sequence>MSCFVTKKKVSPSARPTKAVRREERAASARGVTKDQPRVDVETCYSYRRAPPSLSRASSSSWLRRDAGGPAGSPLFTHRGVHGWLEVVGVGWKTSARDEHGADASRRPFSPALSAAPSPSSTILSRRSRSHGC</sequence>
<feature type="compositionally biased region" description="Low complexity" evidence="1">
    <location>
        <begin position="107"/>
        <end position="121"/>
    </location>
</feature>
<feature type="compositionally biased region" description="Low complexity" evidence="1">
    <location>
        <begin position="51"/>
        <end position="62"/>
    </location>
</feature>
<evidence type="ECO:0000313" key="2">
    <source>
        <dbReference type="EMBL" id="KAG2547368.1"/>
    </source>
</evidence>
<feature type="compositionally biased region" description="Basic residues" evidence="1">
    <location>
        <begin position="1"/>
        <end position="10"/>
    </location>
</feature>
<protein>
    <submittedName>
        <fullName evidence="2">Uncharacterized protein</fullName>
    </submittedName>
</protein>
<reference evidence="2" key="1">
    <citation type="submission" date="2020-05" db="EMBL/GenBank/DDBJ databases">
        <title>WGS assembly of Panicum virgatum.</title>
        <authorList>
            <person name="Lovell J.T."/>
            <person name="Jenkins J."/>
            <person name="Shu S."/>
            <person name="Juenger T.E."/>
            <person name="Schmutz J."/>
        </authorList>
    </citation>
    <scope>NUCLEOTIDE SEQUENCE</scope>
    <source>
        <strain evidence="2">AP13</strain>
    </source>
</reference>
<accession>A0A8T0NES4</accession>
<feature type="compositionally biased region" description="Basic and acidic residues" evidence="1">
    <location>
        <begin position="20"/>
        <end position="36"/>
    </location>
</feature>
<comment type="caution">
    <text evidence="2">The sequence shown here is derived from an EMBL/GenBank/DDBJ whole genome shotgun (WGS) entry which is preliminary data.</text>
</comment>
<feature type="compositionally biased region" description="Basic and acidic residues" evidence="1">
    <location>
        <begin position="96"/>
        <end position="106"/>
    </location>
</feature>